<protein>
    <submittedName>
        <fullName evidence="2">ABC transporter permease subunit</fullName>
    </submittedName>
</protein>
<evidence type="ECO:0000313" key="2">
    <source>
        <dbReference type="EMBL" id="MBC6468120.1"/>
    </source>
</evidence>
<gene>
    <name evidence="2" type="ORF">HKK74_21870</name>
</gene>
<feature type="transmembrane region" description="Helical" evidence="1">
    <location>
        <begin position="123"/>
        <end position="153"/>
    </location>
</feature>
<keyword evidence="3" id="KW-1185">Reference proteome</keyword>
<reference evidence="2 3" key="1">
    <citation type="submission" date="2020-06" db="EMBL/GenBank/DDBJ databases">
        <title>Actinomadura xiongansis sp. nov., isolated from soil of Baiyangdian.</title>
        <authorList>
            <person name="Zhang X."/>
        </authorList>
    </citation>
    <scope>NUCLEOTIDE SEQUENCE [LARGE SCALE GENOMIC DNA]</scope>
    <source>
        <strain evidence="2 3">HBUM206468</strain>
    </source>
</reference>
<proteinExistence type="predicted"/>
<feature type="transmembrane region" description="Helical" evidence="1">
    <location>
        <begin position="39"/>
        <end position="60"/>
    </location>
</feature>
<feature type="transmembrane region" description="Helical" evidence="1">
    <location>
        <begin position="250"/>
        <end position="271"/>
    </location>
</feature>
<comment type="caution">
    <text evidence="2">The sequence shown here is derived from an EMBL/GenBank/DDBJ whole genome shotgun (WGS) entry which is preliminary data.</text>
</comment>
<dbReference type="Proteomes" id="UP000805614">
    <property type="component" value="Unassembled WGS sequence"/>
</dbReference>
<dbReference type="Pfam" id="PF12679">
    <property type="entry name" value="ABC2_membrane_2"/>
    <property type="match status" value="1"/>
</dbReference>
<name>A0ABR7LTM5_9ACTN</name>
<dbReference type="PANTHER" id="PTHR37305:SF1">
    <property type="entry name" value="MEMBRANE PROTEIN"/>
    <property type="match status" value="1"/>
</dbReference>
<evidence type="ECO:0000256" key="1">
    <source>
        <dbReference type="SAM" id="Phobius"/>
    </source>
</evidence>
<accession>A0ABR7LTM5</accession>
<keyword evidence="1" id="KW-0472">Membrane</keyword>
<dbReference type="PANTHER" id="PTHR37305">
    <property type="entry name" value="INTEGRAL MEMBRANE PROTEIN-RELATED"/>
    <property type="match status" value="1"/>
</dbReference>
<feature type="transmembrane region" description="Helical" evidence="1">
    <location>
        <begin position="194"/>
        <end position="212"/>
    </location>
</feature>
<organism evidence="2 3">
    <name type="scientific">Actinomadura alba</name>
    <dbReference type="NCBI Taxonomy" id="406431"/>
    <lineage>
        <taxon>Bacteria</taxon>
        <taxon>Bacillati</taxon>
        <taxon>Actinomycetota</taxon>
        <taxon>Actinomycetes</taxon>
        <taxon>Streptosporangiales</taxon>
        <taxon>Thermomonosporaceae</taxon>
        <taxon>Actinomadura</taxon>
    </lineage>
</organism>
<feature type="transmembrane region" description="Helical" evidence="1">
    <location>
        <begin position="165"/>
        <end position="187"/>
    </location>
</feature>
<feature type="transmembrane region" description="Helical" evidence="1">
    <location>
        <begin position="80"/>
        <end position="102"/>
    </location>
</feature>
<keyword evidence="1" id="KW-1133">Transmembrane helix</keyword>
<sequence length="276" mass="29001">MTPARGEEKATLNRTSLAASLAAVSHAEWIKMRTVRSTVWALLLTPLVSVGLGWLVARGLRSGFENGTAEWRGSFDPVHWGFYSLTLGQLAIVVFGVLLVGGEYGSGTIRASLAVVPRRGALYWAKVLAGTSAAFACALVTAFVTFFVAQAAFGPYGVSLGAGGALRATVGACLYLTLMCAFAIGVAAMLRSSAAALGILMPLLFLGSQGLGNVPKVKVVLQYLPDQAGFVITQVIPPDDPRFARDYGPWGGLAVLVAWVVVALIGGYLVLRRRDA</sequence>
<keyword evidence="1" id="KW-0812">Transmembrane</keyword>
<dbReference type="EMBL" id="JABVEC010000017">
    <property type="protein sequence ID" value="MBC6468120.1"/>
    <property type="molecule type" value="Genomic_DNA"/>
</dbReference>
<evidence type="ECO:0000313" key="3">
    <source>
        <dbReference type="Proteomes" id="UP000805614"/>
    </source>
</evidence>